<protein>
    <recommendedName>
        <fullName evidence="2">AB hydrolase-1 domain-containing protein</fullName>
    </recommendedName>
</protein>
<evidence type="ECO:0000259" key="2">
    <source>
        <dbReference type="Pfam" id="PF00561"/>
    </source>
</evidence>
<dbReference type="InterPro" id="IPR050266">
    <property type="entry name" value="AB_hydrolase_sf"/>
</dbReference>
<dbReference type="GO" id="GO:0016787">
    <property type="term" value="F:hydrolase activity"/>
    <property type="evidence" value="ECO:0007669"/>
    <property type="project" value="UniProtKB-KW"/>
</dbReference>
<accession>A0A0G3FKY7</accession>
<name>A0A0G3FKY7_9ZZZZ</name>
<dbReference type="SUPFAM" id="SSF53474">
    <property type="entry name" value="alpha/beta-Hydrolases"/>
    <property type="match status" value="1"/>
</dbReference>
<evidence type="ECO:0000313" key="3">
    <source>
        <dbReference type="EMBL" id="AKJ87210.1"/>
    </source>
</evidence>
<feature type="domain" description="AB hydrolase-1" evidence="2">
    <location>
        <begin position="21"/>
        <end position="277"/>
    </location>
</feature>
<proteinExistence type="predicted"/>
<dbReference type="Pfam" id="PF00561">
    <property type="entry name" value="Abhydrolase_1"/>
    <property type="match status" value="1"/>
</dbReference>
<evidence type="ECO:0000256" key="1">
    <source>
        <dbReference type="ARBA" id="ARBA00022801"/>
    </source>
</evidence>
<dbReference type="PANTHER" id="PTHR43798">
    <property type="entry name" value="MONOACYLGLYCEROL LIPASE"/>
    <property type="match status" value="1"/>
</dbReference>
<dbReference type="InterPro" id="IPR000073">
    <property type="entry name" value="AB_hydrolase_1"/>
</dbReference>
<dbReference type="PANTHER" id="PTHR43798:SF31">
    <property type="entry name" value="AB HYDROLASE SUPERFAMILY PROTEIN YCLE"/>
    <property type="match status" value="1"/>
</dbReference>
<dbReference type="GO" id="GO:0016020">
    <property type="term" value="C:membrane"/>
    <property type="evidence" value="ECO:0007669"/>
    <property type="project" value="TreeGrafter"/>
</dbReference>
<dbReference type="AlphaFoldDB" id="A0A0G3FKY7"/>
<dbReference type="Gene3D" id="3.40.50.1820">
    <property type="entry name" value="alpha/beta hydrolase"/>
    <property type="match status" value="1"/>
</dbReference>
<dbReference type="InterPro" id="IPR029058">
    <property type="entry name" value="AB_hydrolase_fold"/>
</dbReference>
<dbReference type="EMBL" id="KP347715">
    <property type="protein sequence ID" value="AKJ87210.1"/>
    <property type="molecule type" value="Genomic_DNA"/>
</dbReference>
<sequence>MAFFTADDGVRLYYEKSGSGKPVVLIHGLTANSLFFRKQIPELSRHFSVIALDLRGHGQSEAGSDHWTLSRLAEDLKQLLAELHISKASLVGWSMGAQVIFEYIRNYSCASIDKIVIIDMTPRLMKADDWSCGLPGVFSRKPGDFGHEDNLFLLSVMLKDWEAYSRVVARRILNKSLYNEKMEFNAEGDFKGKSDLPWLYEQARKNNACVIAAFWIAMATQDYRAVLKDITVPCLLAYGTESNYYPPENYDYMQQQMPDARVVAFEECGHALHLQDPDRFNRTALDFLSA</sequence>
<organism evidence="3">
    <name type="scientific">uncultured organism</name>
    <dbReference type="NCBI Taxonomy" id="155900"/>
    <lineage>
        <taxon>unclassified sequences</taxon>
        <taxon>environmental samples</taxon>
    </lineage>
</organism>
<reference evidence="3" key="1">
    <citation type="submission" date="2014-12" db="EMBL/GenBank/DDBJ databases">
        <title>Investigation of esterase diversity in environmental metagenomes.</title>
        <authorList>
            <person name="Popovic A."/>
            <person name="Tchigvintsev A."/>
            <person name="Nocek B."/>
            <person name="Hajighasemi M."/>
            <person name="Brown G."/>
            <person name="Xu X."/>
            <person name="Li H."/>
            <person name="Glinos J."/>
            <person name="Yim V."/>
            <person name="Pelletier E."/>
            <person name="Chernikova T.N."/>
            <person name="Golyshina O.V."/>
            <person name="Tran H."/>
            <person name="Le Paslier D."/>
            <person name="Yakimov M.M."/>
            <person name="Savchenko A."/>
            <person name="Golyshin P.N."/>
            <person name="Yakunin A.F."/>
        </authorList>
    </citation>
    <scope>NUCLEOTIDE SEQUENCE</scope>
</reference>
<keyword evidence="1" id="KW-0378">Hydrolase</keyword>